<evidence type="ECO:0000256" key="1">
    <source>
        <dbReference type="SAM" id="MobiDB-lite"/>
    </source>
</evidence>
<accession>A0A151RBZ2</accession>
<organism evidence="2 3">
    <name type="scientific">Cajanus cajan</name>
    <name type="common">Pigeon pea</name>
    <name type="synonym">Cajanus indicus</name>
    <dbReference type="NCBI Taxonomy" id="3821"/>
    <lineage>
        <taxon>Eukaryota</taxon>
        <taxon>Viridiplantae</taxon>
        <taxon>Streptophyta</taxon>
        <taxon>Embryophyta</taxon>
        <taxon>Tracheophyta</taxon>
        <taxon>Spermatophyta</taxon>
        <taxon>Magnoliopsida</taxon>
        <taxon>eudicotyledons</taxon>
        <taxon>Gunneridae</taxon>
        <taxon>Pentapetalae</taxon>
        <taxon>rosids</taxon>
        <taxon>fabids</taxon>
        <taxon>Fabales</taxon>
        <taxon>Fabaceae</taxon>
        <taxon>Papilionoideae</taxon>
        <taxon>50 kb inversion clade</taxon>
        <taxon>NPAAA clade</taxon>
        <taxon>indigoferoid/millettioid clade</taxon>
        <taxon>Phaseoleae</taxon>
        <taxon>Cajanus</taxon>
    </lineage>
</organism>
<feature type="region of interest" description="Disordered" evidence="1">
    <location>
        <begin position="1"/>
        <end position="29"/>
    </location>
</feature>
<dbReference type="AlphaFoldDB" id="A0A151RBZ2"/>
<proteinExistence type="predicted"/>
<keyword evidence="3" id="KW-1185">Reference proteome</keyword>
<gene>
    <name evidence="2" type="ORF">KK1_038508</name>
</gene>
<evidence type="ECO:0000313" key="3">
    <source>
        <dbReference type="Proteomes" id="UP000075243"/>
    </source>
</evidence>
<dbReference type="GO" id="GO:0007165">
    <property type="term" value="P:signal transduction"/>
    <property type="evidence" value="ECO:0007669"/>
    <property type="project" value="InterPro"/>
</dbReference>
<dbReference type="Gene3D" id="1.10.400.10">
    <property type="entry name" value="GI Alpha 1, domain 2-like"/>
    <property type="match status" value="1"/>
</dbReference>
<protein>
    <submittedName>
        <fullName evidence="2">Guanine nucleotide-binding protein alpha-2 subunit</fullName>
    </submittedName>
</protein>
<dbReference type="EMBL" id="KQ483853">
    <property type="protein sequence ID" value="KYP40174.1"/>
    <property type="molecule type" value="Genomic_DNA"/>
</dbReference>
<dbReference type="STRING" id="3821.A0A151RBZ2"/>
<dbReference type="InterPro" id="IPR011025">
    <property type="entry name" value="GproteinA_insert"/>
</dbReference>
<dbReference type="SUPFAM" id="SSF47895">
    <property type="entry name" value="Transducin (alpha subunit), insertion domain"/>
    <property type="match status" value="1"/>
</dbReference>
<dbReference type="Proteomes" id="UP000075243">
    <property type="component" value="Unassembled WGS sequence"/>
</dbReference>
<name>A0A151RBZ2_CAJCA</name>
<sequence length="243" mass="26861">MSVGDEGSISSMVPGPNRSDNNGAKDDTVARKKVKNEDLKYLMDILLVLALTMSAEGKRDKLMTVSLDSSSSGSFGNWIFKNKEHGETSAAASLVCIFSLNEFTLSTGSSGAWSTLYIESKGRQSGDSVTETYVRGSELQIPDCTDYFMENLQRLSDTNYVPTKWITVVRKHAEVIVDDDVIFSVFKKYCKNLCDMVKQNIDESNEDKIDDCEASDNEVESDVIVNSPMVEPILIYPSTEGNI</sequence>
<reference evidence="2" key="1">
    <citation type="journal article" date="2012" name="Nat. Biotechnol.">
        <title>Draft genome sequence of pigeonpea (Cajanus cajan), an orphan legume crop of resource-poor farmers.</title>
        <authorList>
            <person name="Varshney R.K."/>
            <person name="Chen W."/>
            <person name="Li Y."/>
            <person name="Bharti A.K."/>
            <person name="Saxena R.K."/>
            <person name="Schlueter J.A."/>
            <person name="Donoghue M.T."/>
            <person name="Azam S."/>
            <person name="Fan G."/>
            <person name="Whaley A.M."/>
            <person name="Farmer A.D."/>
            <person name="Sheridan J."/>
            <person name="Iwata A."/>
            <person name="Tuteja R."/>
            <person name="Penmetsa R.V."/>
            <person name="Wu W."/>
            <person name="Upadhyaya H.D."/>
            <person name="Yang S.P."/>
            <person name="Shah T."/>
            <person name="Saxena K.B."/>
            <person name="Michael T."/>
            <person name="McCombie W.R."/>
            <person name="Yang B."/>
            <person name="Zhang G."/>
            <person name="Yang H."/>
            <person name="Wang J."/>
            <person name="Spillane C."/>
            <person name="Cook D.R."/>
            <person name="May G.D."/>
            <person name="Xu X."/>
            <person name="Jackson S.A."/>
        </authorList>
    </citation>
    <scope>NUCLEOTIDE SEQUENCE [LARGE SCALE GENOMIC DNA]</scope>
</reference>
<evidence type="ECO:0000313" key="2">
    <source>
        <dbReference type="EMBL" id="KYP40174.1"/>
    </source>
</evidence>
<dbReference type="Gramene" id="C.cajan_35500.t">
    <property type="protein sequence ID" value="C.cajan_35500.t"/>
    <property type="gene ID" value="C.cajan_35500"/>
</dbReference>